<reference evidence="1" key="2">
    <citation type="submission" date="2020-09" db="EMBL/GenBank/DDBJ databases">
        <authorList>
            <person name="Sun Q."/>
            <person name="Zhou Y."/>
        </authorList>
    </citation>
    <scope>NUCLEOTIDE SEQUENCE</scope>
    <source>
        <strain evidence="1">CGMCC 1.12987</strain>
    </source>
</reference>
<gene>
    <name evidence="1" type="ORF">GCM10010916_33350</name>
</gene>
<proteinExistence type="predicted"/>
<name>A0A917FW70_9BACL</name>
<evidence type="ECO:0000313" key="2">
    <source>
        <dbReference type="Proteomes" id="UP000644756"/>
    </source>
</evidence>
<comment type="caution">
    <text evidence="1">The sequence shown here is derived from an EMBL/GenBank/DDBJ whole genome shotgun (WGS) entry which is preliminary data.</text>
</comment>
<sequence>MRFTSVIANDMLNDNACKISPSVVWPMPWKGSSTIKYSKSGDILPRIKPVRPIYFGLNNFKGTIYNGCEK</sequence>
<protein>
    <submittedName>
        <fullName evidence="1">Uncharacterized protein</fullName>
    </submittedName>
</protein>
<evidence type="ECO:0000313" key="1">
    <source>
        <dbReference type="EMBL" id="GGG13762.1"/>
    </source>
</evidence>
<keyword evidence="2" id="KW-1185">Reference proteome</keyword>
<accession>A0A917FW70</accession>
<dbReference type="AlphaFoldDB" id="A0A917FW70"/>
<organism evidence="1 2">
    <name type="scientific">Paenibacillus abyssi</name>
    <dbReference type="NCBI Taxonomy" id="1340531"/>
    <lineage>
        <taxon>Bacteria</taxon>
        <taxon>Bacillati</taxon>
        <taxon>Bacillota</taxon>
        <taxon>Bacilli</taxon>
        <taxon>Bacillales</taxon>
        <taxon>Paenibacillaceae</taxon>
        <taxon>Paenibacillus</taxon>
    </lineage>
</organism>
<reference evidence="1" key="1">
    <citation type="journal article" date="2014" name="Int. J. Syst. Evol. Microbiol.">
        <title>Complete genome sequence of Corynebacterium casei LMG S-19264T (=DSM 44701T), isolated from a smear-ripened cheese.</title>
        <authorList>
            <consortium name="US DOE Joint Genome Institute (JGI-PGF)"/>
            <person name="Walter F."/>
            <person name="Albersmeier A."/>
            <person name="Kalinowski J."/>
            <person name="Ruckert C."/>
        </authorList>
    </citation>
    <scope>NUCLEOTIDE SEQUENCE</scope>
    <source>
        <strain evidence="1">CGMCC 1.12987</strain>
    </source>
</reference>
<dbReference type="EMBL" id="BMGR01000011">
    <property type="protein sequence ID" value="GGG13762.1"/>
    <property type="molecule type" value="Genomic_DNA"/>
</dbReference>
<dbReference type="Proteomes" id="UP000644756">
    <property type="component" value="Unassembled WGS sequence"/>
</dbReference>